<accession>A0A8J8BDV4</accession>
<reference evidence="2" key="1">
    <citation type="submission" date="2021-04" db="EMBL/GenBank/DDBJ databases">
        <title>Genome based classification of Actinospica acidithermotolerans sp. nov., an actinobacterium isolated from an Indonesian hot spring.</title>
        <authorList>
            <person name="Kusuma A.B."/>
            <person name="Putra K.E."/>
            <person name="Nafisah S."/>
            <person name="Loh J."/>
            <person name="Nouioui I."/>
            <person name="Goodfellow M."/>
        </authorList>
    </citation>
    <scope>NUCLEOTIDE SEQUENCE</scope>
    <source>
        <strain evidence="2">DSM 45618</strain>
    </source>
</reference>
<dbReference type="Pfam" id="PF01636">
    <property type="entry name" value="APH"/>
    <property type="match status" value="1"/>
</dbReference>
<protein>
    <submittedName>
        <fullName evidence="2">Aminoglycoside phosphotransferase family protein</fullName>
    </submittedName>
</protein>
<feature type="domain" description="Aminoglycoside phosphotransferase" evidence="1">
    <location>
        <begin position="31"/>
        <end position="244"/>
    </location>
</feature>
<name>A0A8J8BDV4_9ACTN</name>
<sequence length="329" mass="36690">MTWMDAYRRALDSDAPAAGYYHRNIPATVAGTKVIIRIPIHRAESMDLRMWQEPEIMRAIEGRVPHVPRLLHASRDPSFQVHEFIEGRLLHEVAPRGTPVPEHVLTDTVALFVALSRLTAAHLPPAPAHWPCDGDTAGFAQRINADSHRIHEATKTANAALYRRLRIPEDPFAPLRERWDTMTSRPFALAHTDVHRKNIILSGGHSCFLDWELALLADPVYEFATHLHKTAYLPHERRALVDLWSSALPGDATVGYAADLEAYLAHEQIKSVLVDAVRYARAFADAPAPYPPDVMVAKLAEMLAIARGHWGITASVDKVEVEAALRAQP</sequence>
<dbReference type="InterPro" id="IPR002575">
    <property type="entry name" value="Aminoglycoside_PTrfase"/>
</dbReference>
<dbReference type="SUPFAM" id="SSF56112">
    <property type="entry name" value="Protein kinase-like (PK-like)"/>
    <property type="match status" value="1"/>
</dbReference>
<keyword evidence="3" id="KW-1185">Reference proteome</keyword>
<comment type="caution">
    <text evidence="2">The sequence shown here is derived from an EMBL/GenBank/DDBJ whole genome shotgun (WGS) entry which is preliminary data.</text>
</comment>
<dbReference type="PANTHER" id="PTHR40086">
    <property type="entry name" value="PHOSPHOTRANSFERASE YTMP-RELATED"/>
    <property type="match status" value="1"/>
</dbReference>
<dbReference type="EMBL" id="JAGSXH010000173">
    <property type="protein sequence ID" value="MBS2966637.1"/>
    <property type="molecule type" value="Genomic_DNA"/>
</dbReference>
<dbReference type="PANTHER" id="PTHR40086:SF1">
    <property type="entry name" value="CELL CYCLE REGULATOR CCRZ"/>
    <property type="match status" value="1"/>
</dbReference>
<evidence type="ECO:0000313" key="3">
    <source>
        <dbReference type="Proteomes" id="UP000677913"/>
    </source>
</evidence>
<dbReference type="Gene3D" id="3.90.1200.10">
    <property type="match status" value="1"/>
</dbReference>
<organism evidence="2 3">
    <name type="scientific">Actinocrinis puniceicyclus</name>
    <dbReference type="NCBI Taxonomy" id="977794"/>
    <lineage>
        <taxon>Bacteria</taxon>
        <taxon>Bacillati</taxon>
        <taxon>Actinomycetota</taxon>
        <taxon>Actinomycetes</taxon>
        <taxon>Catenulisporales</taxon>
        <taxon>Actinospicaceae</taxon>
        <taxon>Actinocrinis</taxon>
    </lineage>
</organism>
<dbReference type="AlphaFoldDB" id="A0A8J8BDV4"/>
<proteinExistence type="predicted"/>
<gene>
    <name evidence="2" type="ORF">KGA66_26610</name>
</gene>
<dbReference type="InterPro" id="IPR011009">
    <property type="entry name" value="Kinase-like_dom_sf"/>
</dbReference>
<dbReference type="Proteomes" id="UP000677913">
    <property type="component" value="Unassembled WGS sequence"/>
</dbReference>
<evidence type="ECO:0000313" key="2">
    <source>
        <dbReference type="EMBL" id="MBS2966637.1"/>
    </source>
</evidence>
<dbReference type="InterPro" id="IPR052077">
    <property type="entry name" value="CcrZ_PhaseVar_Mediator"/>
</dbReference>
<evidence type="ECO:0000259" key="1">
    <source>
        <dbReference type="Pfam" id="PF01636"/>
    </source>
</evidence>